<sequence>MSHPQDNPVPVPFVSRLTEPLKPGQTLFVHGKVLENASGFQINLLSGTPMIDEHLGGVALHINARISEGKFVFNSLLSGSWGKEERESLPYKAGDNFDIRIRVHEDKFEIMTEQKEIHEFKFRAQLDTIDYLNIDGDISLSGVHWGGRYFELPFTTNFPSGHIASGDRILVYATPKGNFAINLLGQNGDVLFHFNPRFSEKAVVRNSSLGGQWGNEEREGAFPFKKEIGTDIVIAIEPYSIQIFVDNKRYSTFAHRTANPDNDYKGVRIEGELDLTGLEFTHSQHPQPRN</sequence>
<organism evidence="1 2">
    <name type="scientific">Panagrolaimus sp. PS1159</name>
    <dbReference type="NCBI Taxonomy" id="55785"/>
    <lineage>
        <taxon>Eukaryota</taxon>
        <taxon>Metazoa</taxon>
        <taxon>Ecdysozoa</taxon>
        <taxon>Nematoda</taxon>
        <taxon>Chromadorea</taxon>
        <taxon>Rhabditida</taxon>
        <taxon>Tylenchina</taxon>
        <taxon>Panagrolaimomorpha</taxon>
        <taxon>Panagrolaimoidea</taxon>
        <taxon>Panagrolaimidae</taxon>
        <taxon>Panagrolaimus</taxon>
    </lineage>
</organism>
<proteinExistence type="predicted"/>
<evidence type="ECO:0000313" key="2">
    <source>
        <dbReference type="WBParaSite" id="PS1159_v2.g23334.t1"/>
    </source>
</evidence>
<reference evidence="2" key="1">
    <citation type="submission" date="2022-11" db="UniProtKB">
        <authorList>
            <consortium name="WormBaseParasite"/>
        </authorList>
    </citation>
    <scope>IDENTIFICATION</scope>
</reference>
<dbReference type="WBParaSite" id="PS1159_v2.g23334.t1">
    <property type="protein sequence ID" value="PS1159_v2.g23334.t1"/>
    <property type="gene ID" value="PS1159_v2.g23334"/>
</dbReference>
<accession>A0AC35G302</accession>
<protein>
    <submittedName>
        <fullName evidence="2">Galectin</fullName>
    </submittedName>
</protein>
<dbReference type="Proteomes" id="UP000887580">
    <property type="component" value="Unplaced"/>
</dbReference>
<name>A0AC35G302_9BILA</name>
<evidence type="ECO:0000313" key="1">
    <source>
        <dbReference type="Proteomes" id="UP000887580"/>
    </source>
</evidence>